<dbReference type="SUPFAM" id="SSF50346">
    <property type="entry name" value="PRC-barrel domain"/>
    <property type="match status" value="1"/>
</dbReference>
<proteinExistence type="inferred from homology"/>
<comment type="subcellular location">
    <subcellularLocation>
        <location evidence="5">Cytoplasm</location>
    </subcellularLocation>
</comment>
<keyword evidence="9" id="KW-1185">Reference proteome</keyword>
<comment type="subunit">
    <text evidence="5">Binds ribosomal protein uS19.</text>
</comment>
<feature type="domain" description="Ribosome maturation factor RimM PRC barrel" evidence="7">
    <location>
        <begin position="69"/>
        <end position="136"/>
    </location>
</feature>
<dbReference type="GO" id="GO:0043022">
    <property type="term" value="F:ribosome binding"/>
    <property type="evidence" value="ECO:0007669"/>
    <property type="project" value="InterPro"/>
</dbReference>
<dbReference type="InterPro" id="IPR036976">
    <property type="entry name" value="RimM_N_sf"/>
</dbReference>
<dbReference type="GO" id="GO:0005737">
    <property type="term" value="C:cytoplasm"/>
    <property type="evidence" value="ECO:0007669"/>
    <property type="project" value="UniProtKB-SubCell"/>
</dbReference>
<accession>A0A1B9F751</accession>
<evidence type="ECO:0000259" key="7">
    <source>
        <dbReference type="Pfam" id="PF24986"/>
    </source>
</evidence>
<feature type="domain" description="RimM N-terminal" evidence="6">
    <location>
        <begin position="10"/>
        <end position="57"/>
    </location>
</feature>
<protein>
    <recommendedName>
        <fullName evidence="5">Ribosome maturation factor RimM</fullName>
    </recommendedName>
</protein>
<dbReference type="InterPro" id="IPR011033">
    <property type="entry name" value="PRC_barrel-like_sf"/>
</dbReference>
<evidence type="ECO:0000313" key="9">
    <source>
        <dbReference type="Proteomes" id="UP000093080"/>
    </source>
</evidence>
<dbReference type="PATRIC" id="fig|1156395.6.peg.1081"/>
<evidence type="ECO:0000256" key="4">
    <source>
        <dbReference type="ARBA" id="ARBA00023186"/>
    </source>
</evidence>
<comment type="domain">
    <text evidence="5">The PRC barrel domain binds ribosomal protein uS19.</text>
</comment>
<dbReference type="NCBIfam" id="TIGR02273">
    <property type="entry name" value="16S_RimM"/>
    <property type="match status" value="1"/>
</dbReference>
<keyword evidence="1 5" id="KW-0963">Cytoplasm</keyword>
<dbReference type="GO" id="GO:0042274">
    <property type="term" value="P:ribosomal small subunit biogenesis"/>
    <property type="evidence" value="ECO:0007669"/>
    <property type="project" value="UniProtKB-UniRule"/>
</dbReference>
<keyword evidence="2 5" id="KW-0690">Ribosome biogenesis</keyword>
<evidence type="ECO:0000256" key="1">
    <source>
        <dbReference type="ARBA" id="ARBA00022490"/>
    </source>
</evidence>
<evidence type="ECO:0000256" key="5">
    <source>
        <dbReference type="HAMAP-Rule" id="MF_00014"/>
    </source>
</evidence>
<comment type="function">
    <text evidence="5">An accessory protein needed during the final step in the assembly of 30S ribosomal subunit, possibly for assembly of the head region. Essential for efficient processing of 16S rRNA. May be needed both before and after RbfA during the maturation of 16S rRNA. It has affinity for free ribosomal 30S subunits but not for 70S ribosomes.</text>
</comment>
<dbReference type="Proteomes" id="UP000093080">
    <property type="component" value="Unassembled WGS sequence"/>
</dbReference>
<sequence length="142" mass="15532">MQVVVLGGAGKAGADKEYEVKRVRPKREKRLILELVGLEDRTSAELLKGCEVLCRVDDLPELEPDEFYWFEIEGFAVVDLSGNSLGVVKGCLETGGHDLIVCEGETGEFLVPLVADIVKEIRKEEEVIVVDPPPGLIEANAL</sequence>
<dbReference type="GO" id="GO:0005840">
    <property type="term" value="C:ribosome"/>
    <property type="evidence" value="ECO:0007669"/>
    <property type="project" value="InterPro"/>
</dbReference>
<evidence type="ECO:0000313" key="8">
    <source>
        <dbReference type="EMBL" id="OCC15713.1"/>
    </source>
</evidence>
<dbReference type="GO" id="GO:0006364">
    <property type="term" value="P:rRNA processing"/>
    <property type="evidence" value="ECO:0007669"/>
    <property type="project" value="UniProtKB-UniRule"/>
</dbReference>
<dbReference type="STRING" id="1156395.DBT_1064"/>
<keyword evidence="3 5" id="KW-0698">rRNA processing</keyword>
<organism evidence="8 9">
    <name type="scientific">Dissulfuribacter thermophilus</name>
    <dbReference type="NCBI Taxonomy" id="1156395"/>
    <lineage>
        <taxon>Bacteria</taxon>
        <taxon>Pseudomonadati</taxon>
        <taxon>Thermodesulfobacteriota</taxon>
        <taxon>Dissulfuribacteria</taxon>
        <taxon>Dissulfuribacterales</taxon>
        <taxon>Dissulfuribacteraceae</taxon>
        <taxon>Dissulfuribacter</taxon>
    </lineage>
</organism>
<dbReference type="PANTHER" id="PTHR33692:SF1">
    <property type="entry name" value="RIBOSOME MATURATION FACTOR RIMM"/>
    <property type="match status" value="1"/>
</dbReference>
<dbReference type="InterPro" id="IPR056792">
    <property type="entry name" value="PRC_RimM"/>
</dbReference>
<dbReference type="InterPro" id="IPR011961">
    <property type="entry name" value="RimM"/>
</dbReference>
<evidence type="ECO:0000256" key="2">
    <source>
        <dbReference type="ARBA" id="ARBA00022517"/>
    </source>
</evidence>
<dbReference type="Pfam" id="PF01782">
    <property type="entry name" value="RimM"/>
    <property type="match status" value="1"/>
</dbReference>
<dbReference type="Gene3D" id="2.40.30.60">
    <property type="entry name" value="RimM"/>
    <property type="match status" value="1"/>
</dbReference>
<dbReference type="Pfam" id="PF24986">
    <property type="entry name" value="PRC_RimM"/>
    <property type="match status" value="1"/>
</dbReference>
<comment type="caution">
    <text evidence="8">The sequence shown here is derived from an EMBL/GenBank/DDBJ whole genome shotgun (WGS) entry which is preliminary data.</text>
</comment>
<dbReference type="Gene3D" id="2.30.30.240">
    <property type="entry name" value="PRC-barrel domain"/>
    <property type="match status" value="1"/>
</dbReference>
<evidence type="ECO:0000259" key="6">
    <source>
        <dbReference type="Pfam" id="PF01782"/>
    </source>
</evidence>
<evidence type="ECO:0000256" key="3">
    <source>
        <dbReference type="ARBA" id="ARBA00022552"/>
    </source>
</evidence>
<dbReference type="InterPro" id="IPR002676">
    <property type="entry name" value="RimM_N"/>
</dbReference>
<reference evidence="8 9" key="1">
    <citation type="submission" date="2016-06" db="EMBL/GenBank/DDBJ databases">
        <title>Respiratory ammonification of nitrate coupled to the oxidation of elemental sulfur in deep-sea autotrophic thermophilic bacteria.</title>
        <authorList>
            <person name="Slobodkina G.B."/>
            <person name="Mardanov A.V."/>
            <person name="Ravin N.V."/>
            <person name="Frolova A.A."/>
            <person name="Viryasiv M.B."/>
            <person name="Chernyh N.A."/>
            <person name="Bonch-Osmolovskaya E.A."/>
            <person name="Slobodkin A.I."/>
        </authorList>
    </citation>
    <scope>NUCLEOTIDE SEQUENCE [LARGE SCALE GENOMIC DNA]</scope>
    <source>
        <strain evidence="8 9">S69</strain>
    </source>
</reference>
<dbReference type="HAMAP" id="MF_00014">
    <property type="entry name" value="Ribosome_mat_RimM"/>
    <property type="match status" value="1"/>
</dbReference>
<dbReference type="AlphaFoldDB" id="A0A1B9F751"/>
<dbReference type="EMBL" id="MAGO01000004">
    <property type="protein sequence ID" value="OCC15713.1"/>
    <property type="molecule type" value="Genomic_DNA"/>
</dbReference>
<gene>
    <name evidence="5" type="primary">rimM</name>
    <name evidence="8" type="ORF">DBT_1064</name>
</gene>
<name>A0A1B9F751_9BACT</name>
<dbReference type="PANTHER" id="PTHR33692">
    <property type="entry name" value="RIBOSOME MATURATION FACTOR RIMM"/>
    <property type="match status" value="1"/>
</dbReference>
<comment type="similarity">
    <text evidence="5">Belongs to the RimM family.</text>
</comment>
<keyword evidence="4 5" id="KW-0143">Chaperone</keyword>